<evidence type="ECO:0000256" key="4">
    <source>
        <dbReference type="ARBA" id="ARBA00023080"/>
    </source>
</evidence>
<dbReference type="InterPro" id="IPR029054">
    <property type="entry name" value="dUTPase-like"/>
</dbReference>
<evidence type="ECO:0000256" key="1">
    <source>
        <dbReference type="ARBA" id="ARBA00005142"/>
    </source>
</evidence>
<dbReference type="Gene3D" id="2.70.40.10">
    <property type="match status" value="1"/>
</dbReference>
<dbReference type="GO" id="GO:0006226">
    <property type="term" value="P:dUMP biosynthetic process"/>
    <property type="evidence" value="ECO:0007669"/>
    <property type="project" value="InterPro"/>
</dbReference>
<dbReference type="Pfam" id="PF00692">
    <property type="entry name" value="dUTPase"/>
    <property type="match status" value="1"/>
</dbReference>
<dbReference type="EMBL" id="KD080152">
    <property type="protein sequence ID" value="EMS62604.1"/>
    <property type="molecule type" value="Genomic_DNA"/>
</dbReference>
<dbReference type="GO" id="GO:0000287">
    <property type="term" value="F:magnesium ion binding"/>
    <property type="evidence" value="ECO:0007669"/>
    <property type="project" value="InterPro"/>
</dbReference>
<proteinExistence type="inferred from homology"/>
<dbReference type="GO" id="GO:0004170">
    <property type="term" value="F:dUTP diphosphatase activity"/>
    <property type="evidence" value="ECO:0007669"/>
    <property type="project" value="UniProtKB-EC"/>
</dbReference>
<dbReference type="EC" id="3.6.1.23" evidence="3"/>
<gene>
    <name evidence="6" type="ORF">TRIUR3_30532</name>
</gene>
<evidence type="ECO:0000256" key="3">
    <source>
        <dbReference type="ARBA" id="ARBA00012379"/>
    </source>
</evidence>
<evidence type="ECO:0000259" key="5">
    <source>
        <dbReference type="Pfam" id="PF00692"/>
    </source>
</evidence>
<organism evidence="6">
    <name type="scientific">Triticum urartu</name>
    <name type="common">Red wild einkorn</name>
    <name type="synonym">Crithodium urartu</name>
    <dbReference type="NCBI Taxonomy" id="4572"/>
    <lineage>
        <taxon>Eukaryota</taxon>
        <taxon>Viridiplantae</taxon>
        <taxon>Streptophyta</taxon>
        <taxon>Embryophyta</taxon>
        <taxon>Tracheophyta</taxon>
        <taxon>Spermatophyta</taxon>
        <taxon>Magnoliopsida</taxon>
        <taxon>Liliopsida</taxon>
        <taxon>Poales</taxon>
        <taxon>Poaceae</taxon>
        <taxon>BOP clade</taxon>
        <taxon>Pooideae</taxon>
        <taxon>Triticodae</taxon>
        <taxon>Triticeae</taxon>
        <taxon>Triticinae</taxon>
        <taxon>Triticum</taxon>
    </lineage>
</organism>
<dbReference type="GO" id="GO:0046081">
    <property type="term" value="P:dUTP catabolic process"/>
    <property type="evidence" value="ECO:0007669"/>
    <property type="project" value="InterPro"/>
</dbReference>
<name>M8ANU9_TRIUA</name>
<dbReference type="STRING" id="4572.M8ANU9"/>
<dbReference type="AlphaFoldDB" id="M8ANU9"/>
<reference evidence="6" key="1">
    <citation type="journal article" date="2013" name="Nature">
        <title>Draft genome of the wheat A-genome progenitor Triticum urartu.</title>
        <authorList>
            <person name="Ling H.Q."/>
            <person name="Zhao S."/>
            <person name="Liu D."/>
            <person name="Wang J."/>
            <person name="Sun H."/>
            <person name="Zhang C."/>
            <person name="Fan H."/>
            <person name="Li D."/>
            <person name="Dong L."/>
            <person name="Tao Y."/>
            <person name="Gao C."/>
            <person name="Wu H."/>
            <person name="Li Y."/>
            <person name="Cui Y."/>
            <person name="Guo X."/>
            <person name="Zheng S."/>
            <person name="Wang B."/>
            <person name="Yu K."/>
            <person name="Liang Q."/>
            <person name="Yang W."/>
            <person name="Lou X."/>
            <person name="Chen J."/>
            <person name="Feng M."/>
            <person name="Jian J."/>
            <person name="Zhang X."/>
            <person name="Luo G."/>
            <person name="Jiang Y."/>
            <person name="Liu J."/>
            <person name="Wang Z."/>
            <person name="Sha Y."/>
            <person name="Zhang B."/>
            <person name="Wu H."/>
            <person name="Tang D."/>
            <person name="Shen Q."/>
            <person name="Xue P."/>
            <person name="Zou S."/>
            <person name="Wang X."/>
            <person name="Liu X."/>
            <person name="Wang F."/>
            <person name="Yang Y."/>
            <person name="An X."/>
            <person name="Dong Z."/>
            <person name="Zhang K."/>
            <person name="Zhang X."/>
            <person name="Luo M.C."/>
            <person name="Dvorak J."/>
            <person name="Tong Y."/>
            <person name="Wang J."/>
            <person name="Yang H."/>
            <person name="Li Z."/>
            <person name="Wang D."/>
            <person name="Zhang A."/>
            <person name="Wang J."/>
        </authorList>
    </citation>
    <scope>NUCLEOTIDE SEQUENCE</scope>
</reference>
<dbReference type="InterPro" id="IPR008181">
    <property type="entry name" value="dUTPase"/>
</dbReference>
<comment type="similarity">
    <text evidence="2">Belongs to the dUTPase family.</text>
</comment>
<protein>
    <recommendedName>
        <fullName evidence="3">dUTP diphosphatase</fullName>
        <ecNumber evidence="3">3.6.1.23</ecNumber>
    </recommendedName>
</protein>
<dbReference type="InterPro" id="IPR036157">
    <property type="entry name" value="dUTPase-like_sf"/>
</dbReference>
<comment type="pathway">
    <text evidence="1">Pyrimidine metabolism; dUMP biosynthesis; dUMP from dCTP (dUTP route): step 2/2.</text>
</comment>
<dbReference type="PANTHER" id="PTHR11241">
    <property type="entry name" value="DEOXYURIDINE 5'-TRIPHOSPHATE NUCLEOTIDOHYDROLASE"/>
    <property type="match status" value="1"/>
</dbReference>
<dbReference type="eggNOG" id="KOG3370">
    <property type="taxonomic scope" value="Eukaryota"/>
</dbReference>
<sequence length="138" mass="15653">MFRCAVSEHLNKINKGDRHGLPHPVGIVLFNNSETDFTMKPGDCVTQMIVQVIVTPEVDEVEDLDATVRRLPRWRTLMPPSGGCRGKILSKWEGPYIIEGVYRSGAIKINKFEGTNPRVVNGQRIKHYILGNRIKEKK</sequence>
<evidence type="ECO:0000313" key="6">
    <source>
        <dbReference type="EMBL" id="EMS62604.1"/>
    </source>
</evidence>
<keyword evidence="6" id="KW-0378">Hydrolase</keyword>
<feature type="domain" description="dUTPase-like" evidence="5">
    <location>
        <begin position="22"/>
        <end position="69"/>
    </location>
</feature>
<dbReference type="SUPFAM" id="SSF51283">
    <property type="entry name" value="dUTPase-like"/>
    <property type="match status" value="1"/>
</dbReference>
<keyword evidence="4" id="KW-0546">Nucleotide metabolism</keyword>
<dbReference type="PANTHER" id="PTHR11241:SF0">
    <property type="entry name" value="DEOXYURIDINE 5'-TRIPHOSPHATE NUCLEOTIDOHYDROLASE"/>
    <property type="match status" value="1"/>
</dbReference>
<accession>M8ANU9</accession>
<evidence type="ECO:0000256" key="2">
    <source>
        <dbReference type="ARBA" id="ARBA00006581"/>
    </source>
</evidence>